<sequence>MSAKASTAQEAPVLASAPRESYIPKVTNVDPDFAIQPDRHDRARAERRSWLGRIPLLGWFAAR</sequence>
<dbReference type="EMBL" id="BAAAQW010000008">
    <property type="protein sequence ID" value="GAA2201794.1"/>
    <property type="molecule type" value="Genomic_DNA"/>
</dbReference>
<name>A0ABP5NQJ0_9MICC</name>
<evidence type="ECO:0000313" key="1">
    <source>
        <dbReference type="EMBL" id="GAA2201794.1"/>
    </source>
</evidence>
<protein>
    <submittedName>
        <fullName evidence="1">Uncharacterized protein</fullName>
    </submittedName>
</protein>
<organism evidence="1 2">
    <name type="scientific">Sinomonas flava</name>
    <dbReference type="NCBI Taxonomy" id="496857"/>
    <lineage>
        <taxon>Bacteria</taxon>
        <taxon>Bacillati</taxon>
        <taxon>Actinomycetota</taxon>
        <taxon>Actinomycetes</taxon>
        <taxon>Micrococcales</taxon>
        <taxon>Micrococcaceae</taxon>
        <taxon>Sinomonas</taxon>
    </lineage>
</organism>
<gene>
    <name evidence="1" type="ORF">GCM10009849_27600</name>
</gene>
<dbReference type="RefSeq" id="WP_344300337.1">
    <property type="nucleotide sequence ID" value="NZ_BAAAQW010000008.1"/>
</dbReference>
<dbReference type="Proteomes" id="UP001500432">
    <property type="component" value="Unassembled WGS sequence"/>
</dbReference>
<keyword evidence="2" id="KW-1185">Reference proteome</keyword>
<comment type="caution">
    <text evidence="1">The sequence shown here is derived from an EMBL/GenBank/DDBJ whole genome shotgun (WGS) entry which is preliminary data.</text>
</comment>
<proteinExistence type="predicted"/>
<evidence type="ECO:0000313" key="2">
    <source>
        <dbReference type="Proteomes" id="UP001500432"/>
    </source>
</evidence>
<accession>A0ABP5NQJ0</accession>
<reference evidence="2" key="1">
    <citation type="journal article" date="2019" name="Int. J. Syst. Evol. Microbiol.">
        <title>The Global Catalogue of Microorganisms (GCM) 10K type strain sequencing project: providing services to taxonomists for standard genome sequencing and annotation.</title>
        <authorList>
            <consortium name="The Broad Institute Genomics Platform"/>
            <consortium name="The Broad Institute Genome Sequencing Center for Infectious Disease"/>
            <person name="Wu L."/>
            <person name="Ma J."/>
        </authorList>
    </citation>
    <scope>NUCLEOTIDE SEQUENCE [LARGE SCALE GENOMIC DNA]</scope>
    <source>
        <strain evidence="2">JCM 16034</strain>
    </source>
</reference>